<organism evidence="2 3">
    <name type="scientific">Paramuricea clavata</name>
    <name type="common">Red gorgonian</name>
    <name type="synonym">Violescent sea-whip</name>
    <dbReference type="NCBI Taxonomy" id="317549"/>
    <lineage>
        <taxon>Eukaryota</taxon>
        <taxon>Metazoa</taxon>
        <taxon>Cnidaria</taxon>
        <taxon>Anthozoa</taxon>
        <taxon>Octocorallia</taxon>
        <taxon>Malacalcyonacea</taxon>
        <taxon>Plexauridae</taxon>
        <taxon>Paramuricea</taxon>
    </lineage>
</organism>
<feature type="compositionally biased region" description="Basic and acidic residues" evidence="1">
    <location>
        <begin position="258"/>
        <end position="289"/>
    </location>
</feature>
<protein>
    <submittedName>
        <fullName evidence="2">RNA-directed DNA polymerase from transposon X-element</fullName>
    </submittedName>
</protein>
<dbReference type="OrthoDB" id="6090131at2759"/>
<dbReference type="GO" id="GO:0003964">
    <property type="term" value="F:RNA-directed DNA polymerase activity"/>
    <property type="evidence" value="ECO:0007669"/>
    <property type="project" value="UniProtKB-KW"/>
</dbReference>
<keyword evidence="2" id="KW-0695">RNA-directed DNA polymerase</keyword>
<reference evidence="2" key="1">
    <citation type="submission" date="2020-04" db="EMBL/GenBank/DDBJ databases">
        <authorList>
            <person name="Alioto T."/>
            <person name="Alioto T."/>
            <person name="Gomez Garrido J."/>
        </authorList>
    </citation>
    <scope>NUCLEOTIDE SEQUENCE</scope>
    <source>
        <strain evidence="2">A484AB</strain>
    </source>
</reference>
<name>A0A7D9JMP6_PARCT</name>
<evidence type="ECO:0000313" key="2">
    <source>
        <dbReference type="EMBL" id="CAB4032782.1"/>
    </source>
</evidence>
<gene>
    <name evidence="2" type="ORF">PACLA_8A017143</name>
</gene>
<keyword evidence="2" id="KW-0548">Nucleotidyltransferase</keyword>
<evidence type="ECO:0000313" key="3">
    <source>
        <dbReference type="Proteomes" id="UP001152795"/>
    </source>
</evidence>
<feature type="region of interest" description="Disordered" evidence="1">
    <location>
        <begin position="258"/>
        <end position="292"/>
    </location>
</feature>
<proteinExistence type="predicted"/>
<comment type="caution">
    <text evidence="2">The sequence shown here is derived from an EMBL/GenBank/DDBJ whole genome shotgun (WGS) entry which is preliminary data.</text>
</comment>
<accession>A0A7D9JMP6</accession>
<evidence type="ECO:0000256" key="1">
    <source>
        <dbReference type="SAM" id="MobiDB-lite"/>
    </source>
</evidence>
<dbReference type="Proteomes" id="UP001152795">
    <property type="component" value="Unassembled WGS sequence"/>
</dbReference>
<sequence length="480" mass="55828">MADNAHQRGKKRPYKDTNASFAFRHVVVSLCNKTAEVRQNELKVSIDERSGSVQDSMVALSSVLDELIANPNKCMPFNEAFYEYAGKLPNIACMPNKKEARRQFKDRILSKNGLPILFLNDDGNTYVMLLDLPLNNISLCRSIDFVLDCGSMGEHEQFDWSLVGCHIPTLLKLLSTSKDRAILVFILSSIVSPIRLALLLGMQHQHTQKVKKKVEEFLNEVERKQEEAEKESEKHIEDIISRLQTEIEQDAKDLSSKRMRLDEEEIESRNTDAEMKKQRKEKLQKDSKQKAKKRVAKRLFKKWKSQLMSQQGKGKGRFSIDRGAEKAIYEVLQEQLQSHRRRWGEEGTGYLEHERRIHSKEMKKIANKYLKKAGKKPVLSKETVRSWGKCRNKRSRQSKQHRGLNLWAHLRAEKKQQDKHINIHYNRAHVKNYTRFSFSRSSVVHGKNLVVRRAIDDKAYIRCGTSEGFCRPLHTPEYWS</sequence>
<dbReference type="AlphaFoldDB" id="A0A7D9JMP6"/>
<dbReference type="EMBL" id="CACRXK020018691">
    <property type="protein sequence ID" value="CAB4032782.1"/>
    <property type="molecule type" value="Genomic_DNA"/>
</dbReference>
<keyword evidence="3" id="KW-1185">Reference proteome</keyword>
<keyword evidence="2" id="KW-0808">Transferase</keyword>